<evidence type="ECO:0000256" key="12">
    <source>
        <dbReference type="PROSITE-ProRule" id="PRU01360"/>
    </source>
</evidence>
<dbReference type="GO" id="GO:0015891">
    <property type="term" value="P:siderophore transport"/>
    <property type="evidence" value="ECO:0007669"/>
    <property type="project" value="InterPro"/>
</dbReference>
<evidence type="ECO:0000313" key="17">
    <source>
        <dbReference type="Proteomes" id="UP000199317"/>
    </source>
</evidence>
<keyword evidence="9 12" id="KW-0472">Membrane</keyword>
<keyword evidence="5 12" id="KW-0812">Transmembrane</keyword>
<organism evidence="16 17">
    <name type="scientific">Paracidovorax cattleyae</name>
    <dbReference type="NCBI Taxonomy" id="80868"/>
    <lineage>
        <taxon>Bacteria</taxon>
        <taxon>Pseudomonadati</taxon>
        <taxon>Pseudomonadota</taxon>
        <taxon>Betaproteobacteria</taxon>
        <taxon>Burkholderiales</taxon>
        <taxon>Comamonadaceae</taxon>
        <taxon>Paracidovorax</taxon>
    </lineage>
</organism>
<comment type="similarity">
    <text evidence="2 12 13">Belongs to the TonB-dependent receptor family.</text>
</comment>
<comment type="subcellular location">
    <subcellularLocation>
        <location evidence="1 12">Cell outer membrane</location>
        <topology evidence="1 12">Multi-pass membrane protein</topology>
    </subcellularLocation>
</comment>
<dbReference type="GO" id="GO:0009279">
    <property type="term" value="C:cell outer membrane"/>
    <property type="evidence" value="ECO:0007669"/>
    <property type="project" value="UniProtKB-SubCell"/>
</dbReference>
<evidence type="ECO:0000256" key="1">
    <source>
        <dbReference type="ARBA" id="ARBA00004571"/>
    </source>
</evidence>
<dbReference type="InterPro" id="IPR012910">
    <property type="entry name" value="Plug_dom"/>
</dbReference>
<feature type="domain" description="TonB-dependent receptor-like beta-barrel" evidence="14">
    <location>
        <begin position="265"/>
        <end position="712"/>
    </location>
</feature>
<dbReference type="GO" id="GO:0038023">
    <property type="term" value="F:signaling receptor activity"/>
    <property type="evidence" value="ECO:0007669"/>
    <property type="project" value="InterPro"/>
</dbReference>
<dbReference type="InterPro" id="IPR036942">
    <property type="entry name" value="Beta-barrel_TonB_sf"/>
</dbReference>
<dbReference type="InterPro" id="IPR000531">
    <property type="entry name" value="Beta-barrel_TonB"/>
</dbReference>
<protein>
    <submittedName>
        <fullName evidence="16">Iron complex outermembrane recepter protein</fullName>
    </submittedName>
</protein>
<sequence length="743" mass="80396">MPRGAPARQHGLRSTFCTIDSMTLFRHPSFNALPLAVAAAALLGGGARAQSGPAPAPSGDAQLSTVDVVGRTDSGTYQAQEAAGAKTDLPLRELPQSVRVITRQAIDDLGATRLDDVLDYVGGVSRQNNFGGLWDNVAIRGLPGNENTGSATLLNGFSGNRGFNAPRDMAGVERIEFLKGPAAALYGSSEPGGTLNIVTKRPQWKPANAVEAYAGSHAYRRAALDSTGPLGENLAYRLNVAVEDRDSFRDFVSAQRQVVAPAFTWKLGGGTVLDYSGEYLRHRAPLDRGVVAVGNRLGDVPRSRFLGEPGDGDVTVQNTTHQLSLLHEWNAQWRSRFALSYRTTGLDGFSTEASALLADGTLRRQRRYRDFSSDDTSLQGELIGNLQWGGTPHELLLGVETYRYTLDARMLRINPTAAAPYAIDIFRPVYGQPRPTPGPNTDFTERQRNTALYVQDAIQLAPQWRVLAGARFDRYRQTYDNHRTGTADGQDPTAVSPRVGVSWLPDAQWTVYANAGTSFRPNSGFTSAVGRGGLALEPEKGRALEVGVKWESADQRLGATAAFFDITKRNMLTTDPVDSSFQVTAGKVRSRGLEFDLAGQLDTHWRLNASLVLNDVDVVRDNLLEVGGRLINVPRVNGSLLAVYEDALASGQRYGVGGGVTHVGKRLGAARTQSEAQAGTPAFELPAYTTAKIVAYWRLTPTVRLTLDVDNVFDKTYYATSVSRLWVTPGSGRTVAVGLQARF</sequence>
<dbReference type="GO" id="GO:0015344">
    <property type="term" value="F:siderophore uptake transmembrane transporter activity"/>
    <property type="evidence" value="ECO:0007669"/>
    <property type="project" value="TreeGrafter"/>
</dbReference>
<dbReference type="FunFam" id="2.170.130.10:FF:000001">
    <property type="entry name" value="Catecholate siderophore TonB-dependent receptor"/>
    <property type="match status" value="1"/>
</dbReference>
<evidence type="ECO:0000256" key="5">
    <source>
        <dbReference type="ARBA" id="ARBA00022692"/>
    </source>
</evidence>
<dbReference type="InterPro" id="IPR010105">
    <property type="entry name" value="TonB_sidphr_rcpt"/>
</dbReference>
<dbReference type="InterPro" id="IPR037066">
    <property type="entry name" value="Plug_dom_sf"/>
</dbReference>
<dbReference type="AlphaFoldDB" id="A0A1H0W8L0"/>
<dbReference type="Proteomes" id="UP000199317">
    <property type="component" value="Unassembled WGS sequence"/>
</dbReference>
<keyword evidence="7" id="KW-0406">Ion transport</keyword>
<keyword evidence="11 12" id="KW-0998">Cell outer membrane</keyword>
<dbReference type="Pfam" id="PF00593">
    <property type="entry name" value="TonB_dep_Rec_b-barrel"/>
    <property type="match status" value="1"/>
</dbReference>
<keyword evidence="4 12" id="KW-1134">Transmembrane beta strand</keyword>
<evidence type="ECO:0000313" key="16">
    <source>
        <dbReference type="EMBL" id="SDP87102.1"/>
    </source>
</evidence>
<evidence type="ECO:0000256" key="4">
    <source>
        <dbReference type="ARBA" id="ARBA00022452"/>
    </source>
</evidence>
<keyword evidence="8 13" id="KW-0798">TonB box</keyword>
<dbReference type="PROSITE" id="PS52016">
    <property type="entry name" value="TONB_DEPENDENT_REC_3"/>
    <property type="match status" value="1"/>
</dbReference>
<dbReference type="Gene3D" id="2.40.170.20">
    <property type="entry name" value="TonB-dependent receptor, beta-barrel domain"/>
    <property type="match status" value="1"/>
</dbReference>
<dbReference type="EMBL" id="FNJL01000034">
    <property type="protein sequence ID" value="SDP87102.1"/>
    <property type="molecule type" value="Genomic_DNA"/>
</dbReference>
<evidence type="ECO:0000259" key="15">
    <source>
        <dbReference type="Pfam" id="PF07715"/>
    </source>
</evidence>
<dbReference type="SUPFAM" id="SSF56935">
    <property type="entry name" value="Porins"/>
    <property type="match status" value="1"/>
</dbReference>
<evidence type="ECO:0000256" key="9">
    <source>
        <dbReference type="ARBA" id="ARBA00023136"/>
    </source>
</evidence>
<evidence type="ECO:0000259" key="14">
    <source>
        <dbReference type="Pfam" id="PF00593"/>
    </source>
</evidence>
<dbReference type="NCBIfam" id="TIGR01783">
    <property type="entry name" value="TonB-siderophor"/>
    <property type="match status" value="1"/>
</dbReference>
<feature type="domain" description="TonB-dependent receptor plug" evidence="15">
    <location>
        <begin position="91"/>
        <end position="194"/>
    </location>
</feature>
<dbReference type="Pfam" id="PF07715">
    <property type="entry name" value="Plug"/>
    <property type="match status" value="1"/>
</dbReference>
<dbReference type="PANTHER" id="PTHR32552:SF90">
    <property type="entry name" value="METAL-PSEUDOPALINE RECEPTOR CNTO"/>
    <property type="match status" value="1"/>
</dbReference>
<dbReference type="PANTHER" id="PTHR32552">
    <property type="entry name" value="FERRICHROME IRON RECEPTOR-RELATED"/>
    <property type="match status" value="1"/>
</dbReference>
<proteinExistence type="inferred from homology"/>
<evidence type="ECO:0000256" key="7">
    <source>
        <dbReference type="ARBA" id="ARBA00023065"/>
    </source>
</evidence>
<evidence type="ECO:0000256" key="2">
    <source>
        <dbReference type="ARBA" id="ARBA00009810"/>
    </source>
</evidence>
<name>A0A1H0W8L0_9BURK</name>
<keyword evidence="3 12" id="KW-0813">Transport</keyword>
<reference evidence="17" key="1">
    <citation type="submission" date="2016-10" db="EMBL/GenBank/DDBJ databases">
        <authorList>
            <person name="Varghese N."/>
            <person name="Submissions S."/>
        </authorList>
    </citation>
    <scope>NUCLEOTIDE SEQUENCE [LARGE SCALE GENOMIC DNA]</scope>
    <source>
        <strain evidence="17">DSM 17101</strain>
    </source>
</reference>
<dbReference type="InterPro" id="IPR039426">
    <property type="entry name" value="TonB-dep_rcpt-like"/>
</dbReference>
<evidence type="ECO:0000256" key="10">
    <source>
        <dbReference type="ARBA" id="ARBA00023170"/>
    </source>
</evidence>
<keyword evidence="10" id="KW-0675">Receptor</keyword>
<keyword evidence="17" id="KW-1185">Reference proteome</keyword>
<dbReference type="CDD" id="cd01347">
    <property type="entry name" value="ligand_gated_channel"/>
    <property type="match status" value="1"/>
</dbReference>
<dbReference type="Gene3D" id="2.170.130.10">
    <property type="entry name" value="TonB-dependent receptor, plug domain"/>
    <property type="match status" value="1"/>
</dbReference>
<accession>A0A1H0W8L0</accession>
<evidence type="ECO:0000256" key="8">
    <source>
        <dbReference type="ARBA" id="ARBA00023077"/>
    </source>
</evidence>
<dbReference type="FunFam" id="2.40.170.20:FF:000005">
    <property type="entry name" value="TonB-dependent siderophore receptor"/>
    <property type="match status" value="1"/>
</dbReference>
<gene>
    <name evidence="16" type="ORF">SAMN04489708_13426</name>
</gene>
<evidence type="ECO:0000256" key="13">
    <source>
        <dbReference type="RuleBase" id="RU003357"/>
    </source>
</evidence>
<evidence type="ECO:0000256" key="3">
    <source>
        <dbReference type="ARBA" id="ARBA00022448"/>
    </source>
</evidence>
<evidence type="ECO:0000256" key="11">
    <source>
        <dbReference type="ARBA" id="ARBA00023237"/>
    </source>
</evidence>
<evidence type="ECO:0000256" key="6">
    <source>
        <dbReference type="ARBA" id="ARBA00022729"/>
    </source>
</evidence>
<keyword evidence="6" id="KW-0732">Signal</keyword>